<organism evidence="2 3">
    <name type="scientific">Agrobacterium tumefaciens</name>
    <dbReference type="NCBI Taxonomy" id="358"/>
    <lineage>
        <taxon>Bacteria</taxon>
        <taxon>Pseudomonadati</taxon>
        <taxon>Pseudomonadota</taxon>
        <taxon>Alphaproteobacteria</taxon>
        <taxon>Hyphomicrobiales</taxon>
        <taxon>Rhizobiaceae</taxon>
        <taxon>Rhizobium/Agrobacterium group</taxon>
        <taxon>Agrobacterium</taxon>
        <taxon>Agrobacterium tumefaciens complex</taxon>
    </lineage>
</organism>
<evidence type="ECO:0000313" key="3">
    <source>
        <dbReference type="Proteomes" id="UP000035017"/>
    </source>
</evidence>
<feature type="signal peptide" evidence="1">
    <location>
        <begin position="1"/>
        <end position="22"/>
    </location>
</feature>
<evidence type="ECO:0000313" key="2">
    <source>
        <dbReference type="EMBL" id="KIQ05033.1"/>
    </source>
</evidence>
<protein>
    <submittedName>
        <fullName evidence="2">Uncharacterized protein</fullName>
    </submittedName>
</protein>
<proteinExistence type="predicted"/>
<dbReference type="NCBIfam" id="NF047412">
    <property type="entry name" value="sig_GCG_CRPN_rpt"/>
    <property type="match status" value="1"/>
</dbReference>
<reference evidence="2 3" key="1">
    <citation type="submission" date="2014-12" db="EMBL/GenBank/DDBJ databases">
        <title>16Stimator: statistical estimation of ribosomal gene copy numbers from draft genome assemblies.</title>
        <authorList>
            <person name="Perisin M.A."/>
            <person name="Vetter M."/>
            <person name="Gilbert J.A."/>
            <person name="Bergelson J."/>
        </authorList>
    </citation>
    <scope>NUCLEOTIDE SEQUENCE [LARGE SCALE GENOMIC DNA]</scope>
    <source>
        <strain evidence="2 3">MEJ076</strain>
    </source>
</reference>
<comment type="caution">
    <text evidence="2">The sequence shown here is derived from an EMBL/GenBank/DDBJ whole genome shotgun (WGS) entry which is preliminary data.</text>
</comment>
<dbReference type="AlphaFoldDB" id="A0A0D0K8M6"/>
<keyword evidence="1" id="KW-0732">Signal</keyword>
<accession>A0A0D0K8M6</accession>
<dbReference type="Proteomes" id="UP000035017">
    <property type="component" value="Unassembled WGS sequence"/>
</dbReference>
<gene>
    <name evidence="2" type="ORF">RU07_02180</name>
</gene>
<name>A0A0D0K8M6_AGRTU</name>
<dbReference type="InterPro" id="IPR058110">
    <property type="entry name" value="GCG_CRPN_dom"/>
</dbReference>
<dbReference type="EMBL" id="JXQV01000003">
    <property type="protein sequence ID" value="KIQ05033.1"/>
    <property type="molecule type" value="Genomic_DNA"/>
</dbReference>
<feature type="chain" id="PRO_5002214258" evidence="1">
    <location>
        <begin position="23"/>
        <end position="99"/>
    </location>
</feature>
<sequence>MRKLILGAGIILASLVGGGANAMPVGNPSAPVASVVHDVDYACGRGFRLSPRGYCRPAGPPRHVEQRWDRRDRWHDRREWRDRRDHREWRGHRDRRDRW</sequence>
<evidence type="ECO:0000256" key="1">
    <source>
        <dbReference type="SAM" id="SignalP"/>
    </source>
</evidence>